<evidence type="ECO:0000313" key="1">
    <source>
        <dbReference type="EMBL" id="KAK2946772.1"/>
    </source>
</evidence>
<comment type="caution">
    <text evidence="1">The sequence shown here is derived from an EMBL/GenBank/DDBJ whole genome shotgun (WGS) entry which is preliminary data.</text>
</comment>
<gene>
    <name evidence="1" type="ORF">BLNAU_18302</name>
</gene>
<evidence type="ECO:0000313" key="2">
    <source>
        <dbReference type="Proteomes" id="UP001281761"/>
    </source>
</evidence>
<dbReference type="Proteomes" id="UP001281761">
    <property type="component" value="Unassembled WGS sequence"/>
</dbReference>
<sequence length="261" mass="29473">MQIEASGRTDEIPFDSLIANYSLNSLFDIIQRDPPVFAHLPSPIFPSSSPYREFAGFSFLAALTKKLRIVFSQFQRHLPMYPYRLPTFIQITREDPFVFACALDFFSNAFLLPTRLLRAKPPIEVDSEIIDKLILFAKEALTTILTNISNIDNLIASLPSDSSPSAPSVSAVDKQTTDSLRHLRNGCKQFVHNARVFLVNVKPPPSDPCISSFRTALFDTRSFPDLILNSLELDDKEIKENTITAITNILSHYPWIRVGLR</sequence>
<reference evidence="1 2" key="1">
    <citation type="journal article" date="2022" name="bioRxiv">
        <title>Genomics of Preaxostyla Flagellates Illuminates Evolutionary Transitions and the Path Towards Mitochondrial Loss.</title>
        <authorList>
            <person name="Novak L.V.F."/>
            <person name="Treitli S.C."/>
            <person name="Pyrih J."/>
            <person name="Halakuc P."/>
            <person name="Pipaliya S.V."/>
            <person name="Vacek V."/>
            <person name="Brzon O."/>
            <person name="Soukal P."/>
            <person name="Eme L."/>
            <person name="Dacks J.B."/>
            <person name="Karnkowska A."/>
            <person name="Elias M."/>
            <person name="Hampl V."/>
        </authorList>
    </citation>
    <scope>NUCLEOTIDE SEQUENCE [LARGE SCALE GENOMIC DNA]</scope>
    <source>
        <strain evidence="1">NAU3</strain>
        <tissue evidence="1">Gut</tissue>
    </source>
</reference>
<name>A0ABQ9X4S5_9EUKA</name>
<organism evidence="1 2">
    <name type="scientific">Blattamonas nauphoetae</name>
    <dbReference type="NCBI Taxonomy" id="2049346"/>
    <lineage>
        <taxon>Eukaryota</taxon>
        <taxon>Metamonada</taxon>
        <taxon>Preaxostyla</taxon>
        <taxon>Oxymonadida</taxon>
        <taxon>Blattamonas</taxon>
    </lineage>
</organism>
<protein>
    <submittedName>
        <fullName evidence="1">Uncharacterized protein</fullName>
    </submittedName>
</protein>
<keyword evidence="2" id="KW-1185">Reference proteome</keyword>
<dbReference type="EMBL" id="JARBJD010000219">
    <property type="protein sequence ID" value="KAK2946772.1"/>
    <property type="molecule type" value="Genomic_DNA"/>
</dbReference>
<proteinExistence type="predicted"/>
<accession>A0ABQ9X4S5</accession>